<evidence type="ECO:0000313" key="1">
    <source>
        <dbReference type="EMBL" id="CAB4670764.1"/>
    </source>
</evidence>
<sequence>MKMSKISTVGKLIAIVAVFGLLATSGSVANAAAKKTITCYKGTAVKKVTTAKCPTGWSTKKPVVKATPKATPTVASTGGTIAFKATYTGKIAMIWSDSDVSASVTGSSSSAGNAGLTTFTKATGSSAPQEQCNPINGTATLSGGGNSLTASFDTKSEACAKDDAAPTTVTVKGDAVIKSGIGKFAGATGTIHIEGTFKISSTNAGTNETKDIELVMTGNIKTK</sequence>
<proteinExistence type="predicted"/>
<dbReference type="EMBL" id="CAFBQL010000007">
    <property type="protein sequence ID" value="CAB5061430.1"/>
    <property type="molecule type" value="Genomic_DNA"/>
</dbReference>
<reference evidence="4" key="1">
    <citation type="submission" date="2020-05" db="EMBL/GenBank/DDBJ databases">
        <authorList>
            <person name="Chiriac C."/>
            <person name="Salcher M."/>
            <person name="Ghai R."/>
            <person name="Kavagutti S V."/>
        </authorList>
    </citation>
    <scope>NUCLEOTIDE SEQUENCE</scope>
</reference>
<dbReference type="EMBL" id="CAEZWT010000037">
    <property type="protein sequence ID" value="CAB4670764.1"/>
    <property type="molecule type" value="Genomic_DNA"/>
</dbReference>
<dbReference type="AlphaFoldDB" id="A0A6J7IAT2"/>
<accession>A0A6J7IAT2</accession>
<dbReference type="EMBL" id="CAFBLE010000009">
    <property type="protein sequence ID" value="CAB4871844.1"/>
    <property type="molecule type" value="Genomic_DNA"/>
</dbReference>
<protein>
    <submittedName>
        <fullName evidence="4">Unannotated protein</fullName>
    </submittedName>
</protein>
<evidence type="ECO:0000313" key="2">
    <source>
        <dbReference type="EMBL" id="CAB4753429.1"/>
    </source>
</evidence>
<name>A0A6J7IAT2_9ZZZZ</name>
<organism evidence="4">
    <name type="scientific">freshwater metagenome</name>
    <dbReference type="NCBI Taxonomy" id="449393"/>
    <lineage>
        <taxon>unclassified sequences</taxon>
        <taxon>metagenomes</taxon>
        <taxon>ecological metagenomes</taxon>
    </lineage>
</organism>
<dbReference type="EMBL" id="CAFBMV010000007">
    <property type="protein sequence ID" value="CAB4927477.1"/>
    <property type="molecule type" value="Genomic_DNA"/>
</dbReference>
<evidence type="ECO:0000313" key="3">
    <source>
        <dbReference type="EMBL" id="CAB4871844.1"/>
    </source>
</evidence>
<dbReference type="EMBL" id="CAEZZC010000012">
    <property type="protein sequence ID" value="CAB4753429.1"/>
    <property type="molecule type" value="Genomic_DNA"/>
</dbReference>
<evidence type="ECO:0000313" key="4">
    <source>
        <dbReference type="EMBL" id="CAB4927477.1"/>
    </source>
</evidence>
<evidence type="ECO:0000313" key="5">
    <source>
        <dbReference type="EMBL" id="CAB5061430.1"/>
    </source>
</evidence>
<gene>
    <name evidence="1" type="ORF">UFOPK2289_01123</name>
    <name evidence="2" type="ORF">UFOPK2822_00955</name>
    <name evidence="3" type="ORF">UFOPK3346_01079</name>
    <name evidence="4" type="ORF">UFOPK3670_01064</name>
    <name evidence="5" type="ORF">UFOPK4308_01110</name>
</gene>